<accession>A0A6A4GMS4</accession>
<dbReference type="Proteomes" id="UP000799118">
    <property type="component" value="Unassembled WGS sequence"/>
</dbReference>
<evidence type="ECO:0000313" key="2">
    <source>
        <dbReference type="Proteomes" id="UP000799118"/>
    </source>
</evidence>
<protein>
    <recommendedName>
        <fullName evidence="3">F-box domain-containing protein</fullName>
    </recommendedName>
</protein>
<dbReference type="OrthoDB" id="3055278at2759"/>
<organism evidence="1 2">
    <name type="scientific">Gymnopus androsaceus JB14</name>
    <dbReference type="NCBI Taxonomy" id="1447944"/>
    <lineage>
        <taxon>Eukaryota</taxon>
        <taxon>Fungi</taxon>
        <taxon>Dikarya</taxon>
        <taxon>Basidiomycota</taxon>
        <taxon>Agaricomycotina</taxon>
        <taxon>Agaricomycetes</taxon>
        <taxon>Agaricomycetidae</taxon>
        <taxon>Agaricales</taxon>
        <taxon>Marasmiineae</taxon>
        <taxon>Omphalotaceae</taxon>
        <taxon>Gymnopus</taxon>
    </lineage>
</organism>
<dbReference type="EMBL" id="ML769868">
    <property type="protein sequence ID" value="KAE9386555.1"/>
    <property type="molecule type" value="Genomic_DNA"/>
</dbReference>
<dbReference type="AlphaFoldDB" id="A0A6A4GMS4"/>
<proteinExistence type="predicted"/>
<evidence type="ECO:0008006" key="3">
    <source>
        <dbReference type="Google" id="ProtNLM"/>
    </source>
</evidence>
<keyword evidence="2" id="KW-1185">Reference proteome</keyword>
<evidence type="ECO:0000313" key="1">
    <source>
        <dbReference type="EMBL" id="KAE9386555.1"/>
    </source>
</evidence>
<sequence>MLFDPSPLLAHMGLRGPSKISWNPHATPRWKGWSSISVRVRRCNVPAVVGPRVEDMAWPQHTVISFILRSTCSLTFLQLGDPFISTHDLLTLLLHTPALSHLDFYQNHRLEPTEEQLADDPVLAPSLTMSWIKRLHAYGTEGSHECNNALLPKLTNLFLTVLGSWFDDDQLFVDVILSRWVPDPSLASDIGITCLKAVKLKVWGRSLDDKVYERVVQLGKAGMKVELSSEIPPR</sequence>
<gene>
    <name evidence="1" type="ORF">BT96DRAFT_1005965</name>
</gene>
<name>A0A6A4GMS4_9AGAR</name>
<reference evidence="1" key="1">
    <citation type="journal article" date="2019" name="Environ. Microbiol.">
        <title>Fungal ecological strategies reflected in gene transcription - a case study of two litter decomposers.</title>
        <authorList>
            <person name="Barbi F."/>
            <person name="Kohler A."/>
            <person name="Barry K."/>
            <person name="Baskaran P."/>
            <person name="Daum C."/>
            <person name="Fauchery L."/>
            <person name="Ihrmark K."/>
            <person name="Kuo A."/>
            <person name="LaButti K."/>
            <person name="Lipzen A."/>
            <person name="Morin E."/>
            <person name="Grigoriev I.V."/>
            <person name="Henrissat B."/>
            <person name="Lindahl B."/>
            <person name="Martin F."/>
        </authorList>
    </citation>
    <scope>NUCLEOTIDE SEQUENCE</scope>
    <source>
        <strain evidence="1">JB14</strain>
    </source>
</reference>